<dbReference type="EMBL" id="UZAF01024440">
    <property type="protein sequence ID" value="VDO93435.1"/>
    <property type="molecule type" value="Genomic_DNA"/>
</dbReference>
<gene>
    <name evidence="1" type="ORF">HPLM_LOCUS21875</name>
</gene>
<proteinExistence type="predicted"/>
<protein>
    <submittedName>
        <fullName evidence="1 3">Uncharacterized protein</fullName>
    </submittedName>
</protein>
<accession>A0A0N4XBZ1</accession>
<keyword evidence="2" id="KW-1185">Reference proteome</keyword>
<sequence>MLWGFSHLHQPKNEEDYDDRRYYAEASSFTTKCYTAHYH</sequence>
<dbReference type="AlphaFoldDB" id="A0A0N4XBZ1"/>
<dbReference type="WBParaSite" id="HPLM_0002188601-mRNA-1">
    <property type="protein sequence ID" value="HPLM_0002188601-mRNA-1"/>
    <property type="gene ID" value="HPLM_0002188601"/>
</dbReference>
<evidence type="ECO:0000313" key="2">
    <source>
        <dbReference type="Proteomes" id="UP000268014"/>
    </source>
</evidence>
<name>A0A0N4XBZ1_HAEPC</name>
<evidence type="ECO:0000313" key="3">
    <source>
        <dbReference type="WBParaSite" id="HPLM_0002188601-mRNA-1"/>
    </source>
</evidence>
<organism evidence="3">
    <name type="scientific">Haemonchus placei</name>
    <name type="common">Barber's pole worm</name>
    <dbReference type="NCBI Taxonomy" id="6290"/>
    <lineage>
        <taxon>Eukaryota</taxon>
        <taxon>Metazoa</taxon>
        <taxon>Ecdysozoa</taxon>
        <taxon>Nematoda</taxon>
        <taxon>Chromadorea</taxon>
        <taxon>Rhabditida</taxon>
        <taxon>Rhabditina</taxon>
        <taxon>Rhabditomorpha</taxon>
        <taxon>Strongyloidea</taxon>
        <taxon>Trichostrongylidae</taxon>
        <taxon>Haemonchus</taxon>
    </lineage>
</organism>
<reference evidence="3" key="1">
    <citation type="submission" date="2017-02" db="UniProtKB">
        <authorList>
            <consortium name="WormBaseParasite"/>
        </authorList>
    </citation>
    <scope>IDENTIFICATION</scope>
</reference>
<reference evidence="1 2" key="2">
    <citation type="submission" date="2018-11" db="EMBL/GenBank/DDBJ databases">
        <authorList>
            <consortium name="Pathogen Informatics"/>
        </authorList>
    </citation>
    <scope>NUCLEOTIDE SEQUENCE [LARGE SCALE GENOMIC DNA]</scope>
    <source>
        <strain evidence="1 2">MHpl1</strain>
    </source>
</reference>
<dbReference type="Proteomes" id="UP000268014">
    <property type="component" value="Unassembled WGS sequence"/>
</dbReference>
<evidence type="ECO:0000313" key="1">
    <source>
        <dbReference type="EMBL" id="VDO93435.1"/>
    </source>
</evidence>